<dbReference type="Gene3D" id="3.30.70.330">
    <property type="match status" value="1"/>
</dbReference>
<dbReference type="AlphaFoldDB" id="A0A0M0BM35"/>
<dbReference type="InterPro" id="IPR012678">
    <property type="entry name" value="Ribosomal_uL23/eL15/eS24_sf"/>
</dbReference>
<evidence type="ECO:0000256" key="3">
    <source>
        <dbReference type="ARBA" id="ARBA00022884"/>
    </source>
</evidence>
<dbReference type="GO" id="GO:0019843">
    <property type="term" value="F:rRNA binding"/>
    <property type="evidence" value="ECO:0007669"/>
    <property type="project" value="UniProtKB-UniRule"/>
</dbReference>
<evidence type="ECO:0000313" key="9">
    <source>
        <dbReference type="Proteomes" id="UP000037237"/>
    </source>
</evidence>
<keyword evidence="2 6" id="KW-0699">rRNA-binding</keyword>
<comment type="function">
    <text evidence="6">Binds to 23S rRNA. One of the proteins that surrounds the polypeptide exit tunnel on the outside of the ribosome.</text>
</comment>
<dbReference type="HAMAP" id="MF_01369_A">
    <property type="entry name" value="Ribosomal_uL23_A"/>
    <property type="match status" value="1"/>
</dbReference>
<dbReference type="InterPro" id="IPR001014">
    <property type="entry name" value="Ribosomal_uL23_CS"/>
</dbReference>
<reference evidence="8 9" key="1">
    <citation type="submission" date="2015-06" db="EMBL/GenBank/DDBJ databases">
        <title>New insights into the roles of widespread benthic archaea in carbon and nitrogen cycling.</title>
        <authorList>
            <person name="Lazar C.S."/>
            <person name="Baker B.J."/>
            <person name="Seitz K.W."/>
            <person name="Hyde A.S."/>
            <person name="Dick G.J."/>
            <person name="Hinrichs K.-U."/>
            <person name="Teske A.P."/>
        </authorList>
    </citation>
    <scope>NUCLEOTIDE SEQUENCE [LARGE SCALE GENOMIC DNA]</scope>
    <source>
        <strain evidence="8">SG8-32-1</strain>
    </source>
</reference>
<dbReference type="SUPFAM" id="SSF54189">
    <property type="entry name" value="Ribosomal proteins S24e, L23 and L15e"/>
    <property type="match status" value="1"/>
</dbReference>
<dbReference type="InterPro" id="IPR012677">
    <property type="entry name" value="Nucleotide-bd_a/b_plait_sf"/>
</dbReference>
<dbReference type="Proteomes" id="UP000037237">
    <property type="component" value="Unassembled WGS sequence"/>
</dbReference>
<dbReference type="FunFam" id="3.30.70.330:FF:000532">
    <property type="entry name" value="50S ribosomal protein L23"/>
    <property type="match status" value="1"/>
</dbReference>
<proteinExistence type="inferred from homology"/>
<evidence type="ECO:0000256" key="6">
    <source>
        <dbReference type="HAMAP-Rule" id="MF_01369"/>
    </source>
</evidence>
<keyword evidence="3 6" id="KW-0694">RNA-binding</keyword>
<gene>
    <name evidence="6" type="primary">rpl23</name>
    <name evidence="8" type="ORF">AC477_05965</name>
</gene>
<sequence>MDSFKTIRYPVMTEVTSRLLETENKLVFMVNKSATKRDIKMAVEELYDVLVDHVNSTVTSDGEKKAFVRLSSEYKATDVAIKLGIL</sequence>
<evidence type="ECO:0000256" key="2">
    <source>
        <dbReference type="ARBA" id="ARBA00022730"/>
    </source>
</evidence>
<dbReference type="GO" id="GO:1990904">
    <property type="term" value="C:ribonucleoprotein complex"/>
    <property type="evidence" value="ECO:0007669"/>
    <property type="project" value="UniProtKB-KW"/>
</dbReference>
<dbReference type="PROSITE" id="PS00050">
    <property type="entry name" value="RIBOSOMAL_L23"/>
    <property type="match status" value="1"/>
</dbReference>
<dbReference type="Pfam" id="PF00276">
    <property type="entry name" value="Ribosomal_L23"/>
    <property type="match status" value="1"/>
</dbReference>
<comment type="caution">
    <text evidence="8">The sequence shown here is derived from an EMBL/GenBank/DDBJ whole genome shotgun (WGS) entry which is preliminary data.</text>
</comment>
<protein>
    <recommendedName>
        <fullName evidence="6">Large ribosomal subunit protein uL23</fullName>
    </recommendedName>
</protein>
<dbReference type="EMBL" id="LFWU01000158">
    <property type="protein sequence ID" value="KON29406.1"/>
    <property type="molecule type" value="Genomic_DNA"/>
</dbReference>
<evidence type="ECO:0000256" key="4">
    <source>
        <dbReference type="ARBA" id="ARBA00022980"/>
    </source>
</evidence>
<dbReference type="NCBIfam" id="TIGR03636">
    <property type="entry name" value="uL23_arch"/>
    <property type="match status" value="1"/>
</dbReference>
<dbReference type="InterPro" id="IPR013025">
    <property type="entry name" value="Ribosomal_uL23-like"/>
</dbReference>
<name>A0A0M0BM35_9ARCH</name>
<dbReference type="NCBIfam" id="NF011118">
    <property type="entry name" value="PRK14548.1"/>
    <property type="match status" value="1"/>
</dbReference>
<comment type="subunit">
    <text evidence="6">Part of the 50S ribosomal subunit. Contacts protein L29.</text>
</comment>
<evidence type="ECO:0000313" key="8">
    <source>
        <dbReference type="EMBL" id="KON29406.1"/>
    </source>
</evidence>
<evidence type="ECO:0000256" key="7">
    <source>
        <dbReference type="RuleBase" id="RU003934"/>
    </source>
</evidence>
<accession>A0A0M0BM35</accession>
<comment type="similarity">
    <text evidence="1 6 7">Belongs to the universal ribosomal protein uL23 family.</text>
</comment>
<dbReference type="GO" id="GO:0003735">
    <property type="term" value="F:structural constituent of ribosome"/>
    <property type="evidence" value="ECO:0007669"/>
    <property type="project" value="UniProtKB-UniRule"/>
</dbReference>
<keyword evidence="5 6" id="KW-0687">Ribonucleoprotein</keyword>
<dbReference type="GO" id="GO:0006412">
    <property type="term" value="P:translation"/>
    <property type="evidence" value="ECO:0007669"/>
    <property type="project" value="UniProtKB-UniRule"/>
</dbReference>
<dbReference type="InterPro" id="IPR019985">
    <property type="entry name" value="Ribosomal_uL23"/>
</dbReference>
<dbReference type="GO" id="GO:0005840">
    <property type="term" value="C:ribosome"/>
    <property type="evidence" value="ECO:0007669"/>
    <property type="project" value="UniProtKB-UniRule"/>
</dbReference>
<evidence type="ECO:0000256" key="5">
    <source>
        <dbReference type="ARBA" id="ARBA00023274"/>
    </source>
</evidence>
<evidence type="ECO:0000256" key="1">
    <source>
        <dbReference type="ARBA" id="ARBA00006700"/>
    </source>
</evidence>
<organism evidence="8 9">
    <name type="scientific">miscellaneous Crenarchaeota group-1 archaeon SG8-32-1</name>
    <dbReference type="NCBI Taxonomy" id="1685124"/>
    <lineage>
        <taxon>Archaea</taxon>
        <taxon>Candidatus Bathyarchaeota</taxon>
        <taxon>MCG-1</taxon>
    </lineage>
</organism>
<dbReference type="PANTHER" id="PTHR11620">
    <property type="entry name" value="60S RIBOSOMAL PROTEIN L23A"/>
    <property type="match status" value="1"/>
</dbReference>
<keyword evidence="4 6" id="KW-0689">Ribosomal protein</keyword>